<sequence length="370" mass="41292">MRRIVSLTLPLLAALPAAAQTPATAKPDDPYAPGREIIADIGRIVAPNGVQETFELTLGGARQVVNVRGADRDNPILLFIHGGPGAVEMPIAWTFQRPWEDYFTVVQWDQRGAGRSYLLNDPARLAPTLTFDRYVDDAIELIDELRKRYGKRKVVVLGHSWGTAVGLAVAAKRPDLLHAYVGMGQVIDWRANERAGMAWTLAQAKKRGDTEAVKGVEALAPYPDGDRFTIQQADEWRKYAIRYGSLAAYRADANFYHRATRLSPEYTPADRKAWIDGSLFTVTNLWPRLADVSFMKLRRVETPVILFLGRHDTTTDSGLAAQWAGRLSAPRKQVVWFEHSAHLPMIEEPGRTFAALLRDVLPLTRGDTKK</sequence>
<evidence type="ECO:0000313" key="5">
    <source>
        <dbReference type="EMBL" id="RSY87530.1"/>
    </source>
</evidence>
<dbReference type="PRINTS" id="PR00793">
    <property type="entry name" value="PROAMNOPTASE"/>
</dbReference>
<dbReference type="Proteomes" id="UP000287746">
    <property type="component" value="Unassembled WGS sequence"/>
</dbReference>
<dbReference type="GO" id="GO:0008233">
    <property type="term" value="F:peptidase activity"/>
    <property type="evidence" value="ECO:0007669"/>
    <property type="project" value="InterPro"/>
</dbReference>
<dbReference type="AlphaFoldDB" id="A0A430G5H8"/>
<dbReference type="InterPro" id="IPR000073">
    <property type="entry name" value="AB_hydrolase_1"/>
</dbReference>
<reference evidence="5 6" key="1">
    <citation type="submission" date="2018-07" db="EMBL/GenBank/DDBJ databases">
        <title>Genomic and Epidemiologic Investigation of an Indolent Hospital Outbreak.</title>
        <authorList>
            <person name="Johnson R.C."/>
            <person name="Deming C."/>
            <person name="Conlan S."/>
            <person name="Zellmer C.J."/>
            <person name="Michelin A.V."/>
            <person name="Lee-Lin S."/>
            <person name="Thomas P.J."/>
            <person name="Park M."/>
            <person name="Weingarten R.A."/>
            <person name="Less J."/>
            <person name="Dekker J.P."/>
            <person name="Frank K.M."/>
            <person name="Musser K.A."/>
            <person name="Mcquiston J.R."/>
            <person name="Henderson D.K."/>
            <person name="Lau A.F."/>
            <person name="Palmore T.N."/>
            <person name="Segre J.A."/>
        </authorList>
    </citation>
    <scope>NUCLEOTIDE SEQUENCE [LARGE SCALE GENOMIC DNA]</scope>
    <source>
        <strain evidence="5 6">SK-CDC1_0717</strain>
    </source>
</reference>
<dbReference type="InterPro" id="IPR002410">
    <property type="entry name" value="Peptidase_S33"/>
</dbReference>
<evidence type="ECO:0000259" key="4">
    <source>
        <dbReference type="Pfam" id="PF00561"/>
    </source>
</evidence>
<dbReference type="InterPro" id="IPR051601">
    <property type="entry name" value="Serine_prot/Carboxylest_S33"/>
</dbReference>
<keyword evidence="2 5" id="KW-0378">Hydrolase</keyword>
<feature type="signal peptide" evidence="3">
    <location>
        <begin position="1"/>
        <end position="19"/>
    </location>
</feature>
<dbReference type="PANTHER" id="PTHR43248:SF2">
    <property type="entry name" value="PROLYL AMINOPEPTIDASE"/>
    <property type="match status" value="1"/>
</dbReference>
<gene>
    <name evidence="5" type="ORF">DAH66_07850</name>
</gene>
<comment type="caution">
    <text evidence="5">The sequence shown here is derived from an EMBL/GenBank/DDBJ whole genome shotgun (WGS) entry which is preliminary data.</text>
</comment>
<feature type="chain" id="PRO_5019558727" evidence="3">
    <location>
        <begin position="20"/>
        <end position="370"/>
    </location>
</feature>
<evidence type="ECO:0000313" key="6">
    <source>
        <dbReference type="Proteomes" id="UP000287746"/>
    </source>
</evidence>
<dbReference type="Pfam" id="PF00561">
    <property type="entry name" value="Abhydrolase_1"/>
    <property type="match status" value="1"/>
</dbReference>
<organism evidence="5 6">
    <name type="scientific">Sphingomonas koreensis</name>
    <dbReference type="NCBI Taxonomy" id="93064"/>
    <lineage>
        <taxon>Bacteria</taxon>
        <taxon>Pseudomonadati</taxon>
        <taxon>Pseudomonadota</taxon>
        <taxon>Alphaproteobacteria</taxon>
        <taxon>Sphingomonadales</taxon>
        <taxon>Sphingomonadaceae</taxon>
        <taxon>Sphingomonas</taxon>
    </lineage>
</organism>
<protein>
    <submittedName>
        <fullName evidence="5">Alpha/beta fold hydrolase</fullName>
    </submittedName>
</protein>
<dbReference type="InterPro" id="IPR029058">
    <property type="entry name" value="AB_hydrolase_fold"/>
</dbReference>
<proteinExistence type="inferred from homology"/>
<feature type="domain" description="AB hydrolase-1" evidence="4">
    <location>
        <begin position="75"/>
        <end position="349"/>
    </location>
</feature>
<dbReference type="GO" id="GO:0006508">
    <property type="term" value="P:proteolysis"/>
    <property type="evidence" value="ECO:0007669"/>
    <property type="project" value="InterPro"/>
</dbReference>
<evidence type="ECO:0000256" key="3">
    <source>
        <dbReference type="SAM" id="SignalP"/>
    </source>
</evidence>
<comment type="similarity">
    <text evidence="1">Belongs to the peptidase S33 family.</text>
</comment>
<dbReference type="EMBL" id="QQYZ01000005">
    <property type="protein sequence ID" value="RSY87530.1"/>
    <property type="molecule type" value="Genomic_DNA"/>
</dbReference>
<dbReference type="PANTHER" id="PTHR43248">
    <property type="entry name" value="2-SUCCINYL-6-HYDROXY-2,4-CYCLOHEXADIENE-1-CARBOXYLATE SYNTHASE"/>
    <property type="match status" value="1"/>
</dbReference>
<accession>A0A430G5H8</accession>
<dbReference type="SUPFAM" id="SSF53474">
    <property type="entry name" value="alpha/beta-Hydrolases"/>
    <property type="match status" value="1"/>
</dbReference>
<name>A0A430G5H8_9SPHN</name>
<dbReference type="RefSeq" id="WP_126004114.1">
    <property type="nucleotide sequence ID" value="NZ_QQYZ01000005.1"/>
</dbReference>
<dbReference type="Gene3D" id="3.40.50.1820">
    <property type="entry name" value="alpha/beta hydrolase"/>
    <property type="match status" value="1"/>
</dbReference>
<evidence type="ECO:0000256" key="1">
    <source>
        <dbReference type="ARBA" id="ARBA00010088"/>
    </source>
</evidence>
<keyword evidence="3" id="KW-0732">Signal</keyword>
<evidence type="ECO:0000256" key="2">
    <source>
        <dbReference type="ARBA" id="ARBA00022801"/>
    </source>
</evidence>